<dbReference type="EMBL" id="CP104064">
    <property type="protein sequence ID" value="WAH36345.1"/>
    <property type="molecule type" value="Genomic_DNA"/>
</dbReference>
<keyword evidence="8 11" id="KW-0411">Iron-sulfur</keyword>
<proteinExistence type="inferred from homology"/>
<dbReference type="NCBIfam" id="TIGR00372">
    <property type="entry name" value="cas4"/>
    <property type="match status" value="1"/>
</dbReference>
<dbReference type="Gene3D" id="3.100.10.20">
    <property type="entry name" value="CRISPR-associated endonuclease Cas1, N-terminal domain"/>
    <property type="match status" value="1"/>
</dbReference>
<gene>
    <name evidence="14" type="primary">cas4</name>
    <name evidence="14" type="ORF">NZD86_19270</name>
</gene>
<evidence type="ECO:0000256" key="5">
    <source>
        <dbReference type="ARBA" id="ARBA00022839"/>
    </source>
</evidence>
<keyword evidence="6" id="KW-0460">Magnesium</keyword>
<accession>A0ABY6Z0G2</accession>
<dbReference type="Gene3D" id="3.90.320.10">
    <property type="match status" value="1"/>
</dbReference>
<dbReference type="EC" id="3.1.12.1" evidence="11"/>
<dbReference type="InterPro" id="IPR022765">
    <property type="entry name" value="Dna2/Cas4_DUF83"/>
</dbReference>
<keyword evidence="9 11" id="KW-0051">Antiviral defense</keyword>
<keyword evidence="4 11" id="KW-0378">Hydrolase</keyword>
<evidence type="ECO:0000256" key="11">
    <source>
        <dbReference type="RuleBase" id="RU365022"/>
    </source>
</evidence>
<feature type="region of interest" description="Disordered" evidence="12">
    <location>
        <begin position="34"/>
        <end position="59"/>
    </location>
</feature>
<evidence type="ECO:0000256" key="2">
    <source>
        <dbReference type="ARBA" id="ARBA00022723"/>
    </source>
</evidence>
<sequence length="286" mass="31879">MQAVPIRMLNELSYCERLYHLMYVQGLFEKSADTVEGTGQHERAERRRRPSDTGSDVWDIAPQSLHLGDESLGIVGKLDAIRYQGDGHWEPVEAKHSSAPRGDGSFRLGKWELDGSAWPNDQIQLCAQGLLLRSNGFPSEAGRLYYRGNKKNVRIAFSDDLVAATRATILRAHELERASMPSPLQNSDKCFRCSLNGICLPDETIRLTNPDATSTPIRDIVPSRDDLGTVYVSEIGARLGKRGYELTITSKDGTQAEVPLKDVRHISVFGNVQVSTQLMKIAWNRV</sequence>
<evidence type="ECO:0000256" key="12">
    <source>
        <dbReference type="SAM" id="MobiDB-lite"/>
    </source>
</evidence>
<evidence type="ECO:0000256" key="8">
    <source>
        <dbReference type="ARBA" id="ARBA00023014"/>
    </source>
</evidence>
<comment type="cofactor">
    <cofactor evidence="11">
        <name>Mg(2+)</name>
        <dbReference type="ChEBI" id="CHEBI:18420"/>
    </cofactor>
    <cofactor evidence="11">
        <name>Mn(2+)</name>
        <dbReference type="ChEBI" id="CHEBI:29035"/>
    </cofactor>
    <text evidence="11">Mg(2+) or Mn(2+) required for ssDNA cleavage activity.</text>
</comment>
<dbReference type="InterPro" id="IPR013343">
    <property type="entry name" value="CRISPR-assoc_prot_Cas4"/>
</dbReference>
<keyword evidence="10 11" id="KW-0464">Manganese</keyword>
<evidence type="ECO:0000259" key="13">
    <source>
        <dbReference type="Pfam" id="PF01930"/>
    </source>
</evidence>
<keyword evidence="1 11" id="KW-0540">Nuclease</keyword>
<keyword evidence="5 11" id="KW-0269">Exonuclease</keyword>
<reference evidence="14" key="1">
    <citation type="submission" date="2022-08" db="EMBL/GenBank/DDBJ databases">
        <title>Alicyclobacillus dauci DSM2870, complete genome.</title>
        <authorList>
            <person name="Wang Q."/>
            <person name="Cai R."/>
            <person name="Wang Z."/>
        </authorList>
    </citation>
    <scope>NUCLEOTIDE SEQUENCE</scope>
    <source>
        <strain evidence="14">DSM 28700</strain>
    </source>
</reference>
<evidence type="ECO:0000256" key="1">
    <source>
        <dbReference type="ARBA" id="ARBA00022722"/>
    </source>
</evidence>
<organism evidence="14 15">
    <name type="scientific">Alicyclobacillus dauci</name>
    <dbReference type="NCBI Taxonomy" id="1475485"/>
    <lineage>
        <taxon>Bacteria</taxon>
        <taxon>Bacillati</taxon>
        <taxon>Bacillota</taxon>
        <taxon>Bacilli</taxon>
        <taxon>Bacillales</taxon>
        <taxon>Alicyclobacillaceae</taxon>
        <taxon>Alicyclobacillus</taxon>
    </lineage>
</organism>
<comment type="similarity">
    <text evidence="11">Belongs to the CRISPR-associated exonuclease Cas4 family.</text>
</comment>
<dbReference type="Pfam" id="PF01930">
    <property type="entry name" value="Cas_Cas4"/>
    <property type="match status" value="1"/>
</dbReference>
<evidence type="ECO:0000313" key="14">
    <source>
        <dbReference type="EMBL" id="WAH36345.1"/>
    </source>
</evidence>
<comment type="cofactor">
    <cofactor evidence="11">
        <name>iron-sulfur cluster</name>
        <dbReference type="ChEBI" id="CHEBI:30408"/>
    </cofactor>
</comment>
<feature type="domain" description="DUF83" evidence="13">
    <location>
        <begin position="8"/>
        <end position="200"/>
    </location>
</feature>
<dbReference type="InterPro" id="IPR002729">
    <property type="entry name" value="CRISPR-assoc_Cas1"/>
</dbReference>
<comment type="function">
    <text evidence="11">CRISPR (clustered regularly interspaced short palindromic repeat) is an adaptive immune system that provides protection against mobile genetic elements (viruses, transposable elements and conjugative plasmids). CRISPR clusters contain sequences complementary to antecedent mobile elements and target invading nucleic acids. CRISPR clusters are transcribed and processed into CRISPR RNA (crRNA).</text>
</comment>
<keyword evidence="2 11" id="KW-0479">Metal-binding</keyword>
<keyword evidence="3" id="KW-0255">Endonuclease</keyword>
<name>A0ABY6Z0G2_9BACL</name>
<evidence type="ECO:0000256" key="10">
    <source>
        <dbReference type="ARBA" id="ARBA00023211"/>
    </source>
</evidence>
<keyword evidence="15" id="KW-1185">Reference proteome</keyword>
<evidence type="ECO:0000256" key="7">
    <source>
        <dbReference type="ARBA" id="ARBA00023004"/>
    </source>
</evidence>
<evidence type="ECO:0000313" key="15">
    <source>
        <dbReference type="Proteomes" id="UP001164803"/>
    </source>
</evidence>
<evidence type="ECO:0000256" key="3">
    <source>
        <dbReference type="ARBA" id="ARBA00022759"/>
    </source>
</evidence>
<dbReference type="InterPro" id="IPR042211">
    <property type="entry name" value="CRISPR-assoc_Cas1_N"/>
</dbReference>
<evidence type="ECO:0000256" key="6">
    <source>
        <dbReference type="ARBA" id="ARBA00022842"/>
    </source>
</evidence>
<dbReference type="InterPro" id="IPR011604">
    <property type="entry name" value="PDDEXK-like_dom_sf"/>
</dbReference>
<dbReference type="Proteomes" id="UP001164803">
    <property type="component" value="Chromosome"/>
</dbReference>
<evidence type="ECO:0000256" key="4">
    <source>
        <dbReference type="ARBA" id="ARBA00022801"/>
    </source>
</evidence>
<protein>
    <recommendedName>
        <fullName evidence="11">CRISPR-associated exonuclease Cas4</fullName>
        <ecNumber evidence="11">3.1.12.1</ecNumber>
    </recommendedName>
</protein>
<keyword evidence="7 11" id="KW-0408">Iron</keyword>
<dbReference type="Pfam" id="PF01867">
    <property type="entry name" value="Cas_Cas1"/>
    <property type="match status" value="1"/>
</dbReference>
<evidence type="ECO:0000256" key="9">
    <source>
        <dbReference type="ARBA" id="ARBA00023118"/>
    </source>
</evidence>